<dbReference type="Gene3D" id="3.40.190.80">
    <property type="match status" value="1"/>
</dbReference>
<dbReference type="EMBL" id="CP012677">
    <property type="protein sequence ID" value="ALE93925.1"/>
    <property type="molecule type" value="Genomic_DNA"/>
</dbReference>
<sequence length="267" mass="28593">MDHATDQVLAESVAWHAGESLRRLQSWAIHHGVGSGKLKDDGDRTSQEFIAAVLGRLRPGDDILSEEGLDSRDRLSARRVWIIDPLDGTREFSEGRPDWAVHVALWEDGALAAGAVALPSAGRVIGACIKQVDFAPPENQKLRIAVSRSRAPEVAERVAGELNAELVPMGSAGFKTWAVVDGQVDAYLHAGGQYEWDSAAPVFAAQSAGLHASRIDGSALTYNEPVPYLPDLLICRVADSPLLLGAIKNATVNCTESTKTSAERTLP</sequence>
<dbReference type="Proteomes" id="UP000062833">
    <property type="component" value="Chromosome"/>
</dbReference>
<evidence type="ECO:0000256" key="6">
    <source>
        <dbReference type="PIRSR" id="PIRSR600760-2"/>
    </source>
</evidence>
<reference evidence="8" key="1">
    <citation type="submission" date="2015-09" db="EMBL/GenBank/DDBJ databases">
        <title>Complete genome of Arthrobacter alpinus strain R3.8.</title>
        <authorList>
            <person name="See-Too W.S."/>
            <person name="Chan K.G."/>
        </authorList>
    </citation>
    <scope>NUCLEOTIDE SEQUENCE [LARGE SCALE GENOMIC DNA]</scope>
    <source>
        <strain evidence="8">R3.8</strain>
    </source>
</reference>
<dbReference type="InterPro" id="IPR020583">
    <property type="entry name" value="Inositol_monoP_metal-BS"/>
</dbReference>
<dbReference type="PANTHER" id="PTHR43028">
    <property type="entry name" value="3'(2'),5'-BISPHOSPHATE NUCLEOTIDASE 1"/>
    <property type="match status" value="1"/>
</dbReference>
<feature type="binding site" evidence="6">
    <location>
        <position position="197"/>
    </location>
    <ligand>
        <name>Mg(2+)</name>
        <dbReference type="ChEBI" id="CHEBI:18420"/>
        <label>1</label>
        <note>catalytic</note>
    </ligand>
</feature>
<evidence type="ECO:0000313" key="7">
    <source>
        <dbReference type="EMBL" id="ALE93925.1"/>
    </source>
</evidence>
<dbReference type="GO" id="GO:0046872">
    <property type="term" value="F:metal ion binding"/>
    <property type="evidence" value="ECO:0007669"/>
    <property type="project" value="UniProtKB-KW"/>
</dbReference>
<proteinExistence type="predicted"/>
<protein>
    <recommendedName>
        <fullName evidence="4">3'(2'),5-bisphosphonucleoside 3'(2')-phosphohydrolase</fullName>
    </recommendedName>
    <alternativeName>
        <fullName evidence="5">DPNPase</fullName>
    </alternativeName>
</protein>
<gene>
    <name evidence="7" type="ORF">AOC05_02790</name>
</gene>
<dbReference type="InterPro" id="IPR000760">
    <property type="entry name" value="Inositol_monophosphatase-like"/>
</dbReference>
<comment type="catalytic activity">
    <reaction evidence="1">
        <text>adenosine 3',5'-bisphosphate + H2O = AMP + phosphate</text>
        <dbReference type="Rhea" id="RHEA:10040"/>
        <dbReference type="ChEBI" id="CHEBI:15377"/>
        <dbReference type="ChEBI" id="CHEBI:43474"/>
        <dbReference type="ChEBI" id="CHEBI:58343"/>
        <dbReference type="ChEBI" id="CHEBI:456215"/>
        <dbReference type="EC" id="3.1.3.7"/>
    </reaction>
</comment>
<name>A0A0M3UGY6_9MICC</name>
<keyword evidence="2 6" id="KW-0479">Metal-binding</keyword>
<feature type="binding site" evidence="6">
    <location>
        <position position="66"/>
    </location>
    <ligand>
        <name>Mg(2+)</name>
        <dbReference type="ChEBI" id="CHEBI:18420"/>
        <label>1</label>
        <note>catalytic</note>
    </ligand>
</feature>
<dbReference type="PATRIC" id="fig|656366.3.peg.619"/>
<dbReference type="InterPro" id="IPR050725">
    <property type="entry name" value="CysQ/Inositol_MonoPase"/>
</dbReference>
<dbReference type="GO" id="GO:0008441">
    <property type="term" value="F:3'(2'),5'-bisphosphate nucleotidase activity"/>
    <property type="evidence" value="ECO:0007669"/>
    <property type="project" value="UniProtKB-EC"/>
</dbReference>
<dbReference type="SUPFAM" id="SSF56655">
    <property type="entry name" value="Carbohydrate phosphatase"/>
    <property type="match status" value="1"/>
</dbReference>
<evidence type="ECO:0000256" key="3">
    <source>
        <dbReference type="ARBA" id="ARBA00022842"/>
    </source>
</evidence>
<accession>A0A0M3UGY6</accession>
<dbReference type="AlphaFoldDB" id="A0A0M3UGY6"/>
<comment type="cofactor">
    <cofactor evidence="6">
        <name>Mg(2+)</name>
        <dbReference type="ChEBI" id="CHEBI:18420"/>
    </cofactor>
</comment>
<dbReference type="Pfam" id="PF00459">
    <property type="entry name" value="Inositol_P"/>
    <property type="match status" value="1"/>
</dbReference>
<dbReference type="PANTHER" id="PTHR43028:SF5">
    <property type="entry name" value="3'(2'),5'-BISPHOSPHATE NUCLEOTIDASE 1"/>
    <property type="match status" value="1"/>
</dbReference>
<feature type="binding site" evidence="6">
    <location>
        <position position="87"/>
    </location>
    <ligand>
        <name>Mg(2+)</name>
        <dbReference type="ChEBI" id="CHEBI:18420"/>
        <label>1</label>
        <note>catalytic</note>
    </ligand>
</feature>
<dbReference type="GO" id="GO:0000103">
    <property type="term" value="P:sulfate assimilation"/>
    <property type="evidence" value="ECO:0007669"/>
    <property type="project" value="TreeGrafter"/>
</dbReference>
<evidence type="ECO:0000256" key="2">
    <source>
        <dbReference type="ARBA" id="ARBA00022723"/>
    </source>
</evidence>
<dbReference type="CDD" id="cd01638">
    <property type="entry name" value="CysQ"/>
    <property type="match status" value="1"/>
</dbReference>
<evidence type="ECO:0000256" key="1">
    <source>
        <dbReference type="ARBA" id="ARBA00001625"/>
    </source>
</evidence>
<dbReference type="Gene3D" id="3.30.540.10">
    <property type="entry name" value="Fructose-1,6-Bisphosphatase, subunit A, domain 1"/>
    <property type="match status" value="1"/>
</dbReference>
<keyword evidence="8" id="KW-1185">Reference proteome</keyword>
<evidence type="ECO:0000256" key="5">
    <source>
        <dbReference type="ARBA" id="ARBA00042530"/>
    </source>
</evidence>
<dbReference type="PROSITE" id="PS00629">
    <property type="entry name" value="IMP_1"/>
    <property type="match status" value="1"/>
</dbReference>
<keyword evidence="3 6" id="KW-0460">Magnesium</keyword>
<organism evidence="7 8">
    <name type="scientific">Arthrobacter alpinus</name>
    <dbReference type="NCBI Taxonomy" id="656366"/>
    <lineage>
        <taxon>Bacteria</taxon>
        <taxon>Bacillati</taxon>
        <taxon>Actinomycetota</taxon>
        <taxon>Actinomycetes</taxon>
        <taxon>Micrococcales</taxon>
        <taxon>Micrococcaceae</taxon>
        <taxon>Arthrobacter</taxon>
    </lineage>
</organism>
<feature type="binding site" evidence="6">
    <location>
        <position position="86"/>
    </location>
    <ligand>
        <name>Mg(2+)</name>
        <dbReference type="ChEBI" id="CHEBI:18420"/>
        <label>1</label>
        <note>catalytic</note>
    </ligand>
</feature>
<evidence type="ECO:0000256" key="4">
    <source>
        <dbReference type="ARBA" id="ARBA00041694"/>
    </source>
</evidence>
<dbReference type="PRINTS" id="PR00377">
    <property type="entry name" value="IMPHPHTASES"/>
</dbReference>
<dbReference type="GO" id="GO:0050427">
    <property type="term" value="P:3'-phosphoadenosine 5'-phosphosulfate metabolic process"/>
    <property type="evidence" value="ECO:0007669"/>
    <property type="project" value="TreeGrafter"/>
</dbReference>
<dbReference type="KEGG" id="aaq:AOC05_02790"/>
<evidence type="ECO:0000313" key="8">
    <source>
        <dbReference type="Proteomes" id="UP000062833"/>
    </source>
</evidence>
<feature type="binding site" evidence="6">
    <location>
        <position position="84"/>
    </location>
    <ligand>
        <name>Mg(2+)</name>
        <dbReference type="ChEBI" id="CHEBI:18420"/>
        <label>1</label>
        <note>catalytic</note>
    </ligand>
</feature>